<keyword evidence="2" id="KW-1185">Reference proteome</keyword>
<proteinExistence type="predicted"/>
<dbReference type="STRING" id="871651.SAMN05421688_1464"/>
<dbReference type="Proteomes" id="UP000198796">
    <property type="component" value="Unassembled WGS sequence"/>
</dbReference>
<reference evidence="1 2" key="1">
    <citation type="submission" date="2016-10" db="EMBL/GenBank/DDBJ databases">
        <authorList>
            <person name="de Groot N.N."/>
        </authorList>
    </citation>
    <scope>NUCLEOTIDE SEQUENCE [LARGE SCALE GENOMIC DNA]</scope>
    <source>
        <strain evidence="1 2">DSM 29316</strain>
    </source>
</reference>
<organism evidence="1 2">
    <name type="scientific">Poseidonocella pacifica</name>
    <dbReference type="NCBI Taxonomy" id="871651"/>
    <lineage>
        <taxon>Bacteria</taxon>
        <taxon>Pseudomonadati</taxon>
        <taxon>Pseudomonadota</taxon>
        <taxon>Alphaproteobacteria</taxon>
        <taxon>Rhodobacterales</taxon>
        <taxon>Roseobacteraceae</taxon>
        <taxon>Poseidonocella</taxon>
    </lineage>
</organism>
<evidence type="ECO:0000313" key="1">
    <source>
        <dbReference type="EMBL" id="SFA88368.1"/>
    </source>
</evidence>
<gene>
    <name evidence="1" type="ORF">SAMN05421688_1464</name>
</gene>
<accession>A0A1I0WJG3</accession>
<dbReference type="AlphaFoldDB" id="A0A1I0WJG3"/>
<sequence length="209" mass="22972">MTPEEIAAHFTQPDGSYRFARWGRPISPVVFGVEDATLNVVKGAFETVVGFAGHTMAETDPELGANVMVFFFREWSELLELPNLSAMIPDLGPLVVRLESQNAHQYRLFRFDEDGAIRACFVFLRMEGALARIPVHALALSQVAQVLLLWSEGAFEKRSPLGRFEGNEVLRPDIAALLRAAYDPVLPGVTDDPVHALRLSARLTAAGIG</sequence>
<protein>
    <submittedName>
        <fullName evidence="1">Uncharacterized protein</fullName>
    </submittedName>
</protein>
<name>A0A1I0WJG3_9RHOB</name>
<dbReference type="OrthoDB" id="7827308at2"/>
<dbReference type="EMBL" id="FOJU01000002">
    <property type="protein sequence ID" value="SFA88368.1"/>
    <property type="molecule type" value="Genomic_DNA"/>
</dbReference>
<dbReference type="RefSeq" id="WP_092062436.1">
    <property type="nucleotide sequence ID" value="NZ_FOJU01000002.1"/>
</dbReference>
<evidence type="ECO:0000313" key="2">
    <source>
        <dbReference type="Proteomes" id="UP000198796"/>
    </source>
</evidence>